<protein>
    <submittedName>
        <fullName evidence="3">NYN domain-containing protein</fullName>
    </submittedName>
</protein>
<organism evidence="3 4">
    <name type="scientific">Paenarthrobacter ureafaciens</name>
    <dbReference type="NCBI Taxonomy" id="37931"/>
    <lineage>
        <taxon>Bacteria</taxon>
        <taxon>Bacillati</taxon>
        <taxon>Actinomycetota</taxon>
        <taxon>Actinomycetes</taxon>
        <taxon>Micrococcales</taxon>
        <taxon>Micrococcaceae</taxon>
        <taxon>Paenarthrobacter</taxon>
    </lineage>
</organism>
<dbReference type="Pfam" id="PF01936">
    <property type="entry name" value="NYN"/>
    <property type="match status" value="1"/>
</dbReference>
<dbReference type="Gene3D" id="3.40.50.1010">
    <property type="entry name" value="5'-nuclease"/>
    <property type="match status" value="1"/>
</dbReference>
<dbReference type="Proteomes" id="UP001163293">
    <property type="component" value="Chromosome"/>
</dbReference>
<keyword evidence="4" id="KW-1185">Reference proteome</keyword>
<feature type="domain" description="NYN" evidence="2">
    <location>
        <begin position="15"/>
        <end position="169"/>
    </location>
</feature>
<dbReference type="AlphaFoldDB" id="A0AAX3EL79"/>
<dbReference type="EMBL" id="CP101185">
    <property type="protein sequence ID" value="UYV98738.1"/>
    <property type="molecule type" value="Genomic_DNA"/>
</dbReference>
<evidence type="ECO:0000313" key="3">
    <source>
        <dbReference type="EMBL" id="UYV98738.1"/>
    </source>
</evidence>
<sequence>MTVPFVGATSSNRVRAAIFVDFDNVYIGLKSLDPSAAERFATDPGQWLDAITQADEAGGKHVRFLIRNCYLNPTVYAKYRTYWTRAGFRVIDCPSLTQQGKSSTDINLVLDAVDVLAGVAHVEEFFIASDDADFTSLVQRFRAADRRTTVIVAGPVAAAYRQMADTVIQSHDFLALLSGVASTAPAVEPARPRARDTAKPAPKASLASSAATAVREMVKAAEGPIKSAVVAQRALSVDPSLSSDWGGQGKFGTWITRIDDGIQFAPIPSPGWVWDAKRFSQGDLPTVEDPDASFQNQIARVTDIPALSTVQYRQILLTLAEKLAETTNRNELAKLVRDECLASEVPVARSSVNYVIQGLFYAKVTLAAGLSSAELARAWVGHVEGMCRVAGLQLDKGEAAKLRAWTGGGLAGHPEKG</sequence>
<gene>
    <name evidence="3" type="ORF">NL394_05840</name>
</gene>
<accession>A0AAX3EL79</accession>
<reference evidence="3" key="1">
    <citation type="submission" date="2022-07" db="EMBL/GenBank/DDBJ databases">
        <authorList>
            <person name="Wu T."/>
        </authorList>
    </citation>
    <scope>NUCLEOTIDE SEQUENCE</scope>
    <source>
        <strain evidence="3">SD-1</strain>
    </source>
</reference>
<evidence type="ECO:0000259" key="2">
    <source>
        <dbReference type="Pfam" id="PF01936"/>
    </source>
</evidence>
<dbReference type="RefSeq" id="WP_069694856.1">
    <property type="nucleotide sequence ID" value="NZ_CP101180.1"/>
</dbReference>
<proteinExistence type="predicted"/>
<dbReference type="PANTHER" id="PTHR35811:SF1">
    <property type="entry name" value="HTH OST-TYPE DOMAIN-CONTAINING PROTEIN"/>
    <property type="match status" value="1"/>
</dbReference>
<dbReference type="GO" id="GO:0004540">
    <property type="term" value="F:RNA nuclease activity"/>
    <property type="evidence" value="ECO:0007669"/>
    <property type="project" value="InterPro"/>
</dbReference>
<dbReference type="PANTHER" id="PTHR35811">
    <property type="entry name" value="SLR1870 PROTEIN"/>
    <property type="match status" value="1"/>
</dbReference>
<dbReference type="InterPro" id="IPR021139">
    <property type="entry name" value="NYN"/>
</dbReference>
<name>A0AAX3EL79_PAEUR</name>
<evidence type="ECO:0000313" key="4">
    <source>
        <dbReference type="Proteomes" id="UP001163293"/>
    </source>
</evidence>
<evidence type="ECO:0000256" key="1">
    <source>
        <dbReference type="SAM" id="MobiDB-lite"/>
    </source>
</evidence>
<feature type="region of interest" description="Disordered" evidence="1">
    <location>
        <begin position="187"/>
        <end position="206"/>
    </location>
</feature>